<protein>
    <submittedName>
        <fullName evidence="2">Neur_chan_LBD domain-containing protein</fullName>
    </submittedName>
</protein>
<reference evidence="2" key="1">
    <citation type="submission" date="2016-11" db="UniProtKB">
        <authorList>
            <consortium name="WormBaseParasite"/>
        </authorList>
    </citation>
    <scope>IDENTIFICATION</scope>
</reference>
<sequence>MAYLHSFYSFGPPDGGFPSEEWSDPVNDRFRGSLIFSKYYLYFLIDFAMVSLEKRMPPVNIRVSHLVPQWPSPVFQFNLDDFKNVAILHVDPRTGLATLSIPRVLQTRICCVVRKMGCPKYHHVKICTFVLNYQSVIHYRNLNMDRS</sequence>
<evidence type="ECO:0000313" key="1">
    <source>
        <dbReference type="Proteomes" id="UP000095282"/>
    </source>
</evidence>
<dbReference type="Proteomes" id="UP000095282">
    <property type="component" value="Unplaced"/>
</dbReference>
<keyword evidence="1" id="KW-1185">Reference proteome</keyword>
<accession>A0A1I7TT69</accession>
<organism evidence="1 2">
    <name type="scientific">Caenorhabditis tropicalis</name>
    <dbReference type="NCBI Taxonomy" id="1561998"/>
    <lineage>
        <taxon>Eukaryota</taxon>
        <taxon>Metazoa</taxon>
        <taxon>Ecdysozoa</taxon>
        <taxon>Nematoda</taxon>
        <taxon>Chromadorea</taxon>
        <taxon>Rhabditida</taxon>
        <taxon>Rhabditina</taxon>
        <taxon>Rhabditomorpha</taxon>
        <taxon>Rhabditoidea</taxon>
        <taxon>Rhabditidae</taxon>
        <taxon>Peloderinae</taxon>
        <taxon>Caenorhabditis</taxon>
    </lineage>
</organism>
<proteinExistence type="predicted"/>
<name>A0A1I7TT69_9PELO</name>
<evidence type="ECO:0000313" key="2">
    <source>
        <dbReference type="WBParaSite" id="Csp11.Scaffold629.g11529.t1"/>
    </source>
</evidence>
<dbReference type="AlphaFoldDB" id="A0A1I7TT69"/>
<dbReference type="WBParaSite" id="Csp11.Scaffold629.g11529.t1">
    <property type="protein sequence ID" value="Csp11.Scaffold629.g11529.t1"/>
    <property type="gene ID" value="Csp11.Scaffold629.g11529"/>
</dbReference>